<keyword evidence="2" id="KW-1185">Reference proteome</keyword>
<comment type="caution">
    <text evidence="1">The sequence shown here is derived from an EMBL/GenBank/DDBJ whole genome shotgun (WGS) entry which is preliminary data.</text>
</comment>
<evidence type="ECO:0000313" key="2">
    <source>
        <dbReference type="Proteomes" id="UP000634004"/>
    </source>
</evidence>
<reference evidence="1" key="1">
    <citation type="journal article" date="2014" name="Int. J. Syst. Evol. Microbiol.">
        <title>Complete genome sequence of Corynebacterium casei LMG S-19264T (=DSM 44701T), isolated from a smear-ripened cheese.</title>
        <authorList>
            <consortium name="US DOE Joint Genome Institute (JGI-PGF)"/>
            <person name="Walter F."/>
            <person name="Albersmeier A."/>
            <person name="Kalinowski J."/>
            <person name="Ruckert C."/>
        </authorList>
    </citation>
    <scope>NUCLEOTIDE SEQUENCE</scope>
    <source>
        <strain evidence="1">KCTC 32513</strain>
    </source>
</reference>
<dbReference type="EMBL" id="BMZH01000009">
    <property type="protein sequence ID" value="GHA98423.1"/>
    <property type="molecule type" value="Genomic_DNA"/>
</dbReference>
<organism evidence="1 2">
    <name type="scientific">Algimonas arctica</name>
    <dbReference type="NCBI Taxonomy" id="1479486"/>
    <lineage>
        <taxon>Bacteria</taxon>
        <taxon>Pseudomonadati</taxon>
        <taxon>Pseudomonadota</taxon>
        <taxon>Alphaproteobacteria</taxon>
        <taxon>Maricaulales</taxon>
        <taxon>Robiginitomaculaceae</taxon>
        <taxon>Algimonas</taxon>
    </lineage>
</organism>
<dbReference type="Proteomes" id="UP000634004">
    <property type="component" value="Unassembled WGS sequence"/>
</dbReference>
<proteinExistence type="predicted"/>
<dbReference type="AlphaFoldDB" id="A0A8J3CTG0"/>
<accession>A0A8J3CTG0</accession>
<evidence type="ECO:0000313" key="1">
    <source>
        <dbReference type="EMBL" id="GHA98423.1"/>
    </source>
</evidence>
<name>A0A8J3CTG0_9PROT</name>
<protein>
    <submittedName>
        <fullName evidence="1">Uncharacterized protein</fullName>
    </submittedName>
</protein>
<sequence>MSEVSLEMGPIRVICDEAITGWLVRSLDNLDALVKNIKTKSLRLGGGLDEKETTLS</sequence>
<reference evidence="1" key="2">
    <citation type="submission" date="2020-09" db="EMBL/GenBank/DDBJ databases">
        <authorList>
            <person name="Sun Q."/>
            <person name="Kim S."/>
        </authorList>
    </citation>
    <scope>NUCLEOTIDE SEQUENCE</scope>
    <source>
        <strain evidence="1">KCTC 32513</strain>
    </source>
</reference>
<gene>
    <name evidence="1" type="ORF">GCM10009069_21630</name>
</gene>